<feature type="domain" description="Histidine kinase" evidence="8">
    <location>
        <begin position="715"/>
        <end position="937"/>
    </location>
</feature>
<dbReference type="PROSITE" id="PS50109">
    <property type="entry name" value="HIS_KIN"/>
    <property type="match status" value="1"/>
</dbReference>
<dbReference type="SMART" id="SM00086">
    <property type="entry name" value="PAC"/>
    <property type="match status" value="4"/>
</dbReference>
<dbReference type="SUPFAM" id="SSF47384">
    <property type="entry name" value="Homodimeric domain of signal transducing histidine kinase"/>
    <property type="match status" value="1"/>
</dbReference>
<dbReference type="PROSITE" id="PS50113">
    <property type="entry name" value="PAC"/>
    <property type="match status" value="3"/>
</dbReference>
<keyword evidence="3 6" id="KW-0597">Phosphoprotein</keyword>
<dbReference type="EC" id="2.7.13.3" evidence="2"/>
<evidence type="ECO:0000256" key="5">
    <source>
        <dbReference type="ARBA" id="ARBA00022777"/>
    </source>
</evidence>
<evidence type="ECO:0000259" key="10">
    <source>
        <dbReference type="PROSITE" id="PS50112"/>
    </source>
</evidence>
<feature type="modified residue" description="4-aspartylphosphate" evidence="6">
    <location>
        <position position="1013"/>
    </location>
</feature>
<dbReference type="SUPFAM" id="SSF55785">
    <property type="entry name" value="PYP-like sensor domain (PAS domain)"/>
    <property type="match status" value="4"/>
</dbReference>
<dbReference type="InterPro" id="IPR004358">
    <property type="entry name" value="Sig_transdc_His_kin-like_C"/>
</dbReference>
<dbReference type="PROSITE" id="PS50110">
    <property type="entry name" value="RESPONSE_REGULATORY"/>
    <property type="match status" value="1"/>
</dbReference>
<dbReference type="CDD" id="cd00130">
    <property type="entry name" value="PAS"/>
    <property type="match status" value="3"/>
</dbReference>
<evidence type="ECO:0000313" key="13">
    <source>
        <dbReference type="Proteomes" id="UP001303946"/>
    </source>
</evidence>
<comment type="catalytic activity">
    <reaction evidence="1">
        <text>ATP + protein L-histidine = ADP + protein N-phospho-L-histidine.</text>
        <dbReference type="EC" id="2.7.13.3"/>
    </reaction>
</comment>
<dbReference type="RefSeq" id="WP_316701457.1">
    <property type="nucleotide sequence ID" value="NZ_CP136336.1"/>
</dbReference>
<evidence type="ECO:0000256" key="4">
    <source>
        <dbReference type="ARBA" id="ARBA00022679"/>
    </source>
</evidence>
<dbReference type="CDD" id="cd17546">
    <property type="entry name" value="REC_hyHK_CKI1_RcsC-like"/>
    <property type="match status" value="1"/>
</dbReference>
<feature type="domain" description="Response regulatory" evidence="9">
    <location>
        <begin position="959"/>
        <end position="1080"/>
    </location>
</feature>
<dbReference type="CDD" id="cd00082">
    <property type="entry name" value="HisKA"/>
    <property type="match status" value="1"/>
</dbReference>
<evidence type="ECO:0000259" key="9">
    <source>
        <dbReference type="PROSITE" id="PS50110"/>
    </source>
</evidence>
<keyword evidence="7" id="KW-0812">Transmembrane</keyword>
<feature type="domain" description="PAS" evidence="10">
    <location>
        <begin position="327"/>
        <end position="370"/>
    </location>
</feature>
<dbReference type="SMART" id="SM00448">
    <property type="entry name" value="REC"/>
    <property type="match status" value="1"/>
</dbReference>
<dbReference type="Pfam" id="PF13426">
    <property type="entry name" value="PAS_9"/>
    <property type="match status" value="1"/>
</dbReference>
<dbReference type="InterPro" id="IPR000014">
    <property type="entry name" value="PAS"/>
</dbReference>
<evidence type="ECO:0000313" key="12">
    <source>
        <dbReference type="EMBL" id="WOB08648.1"/>
    </source>
</evidence>
<dbReference type="Gene3D" id="3.30.450.20">
    <property type="entry name" value="PAS domain"/>
    <property type="match status" value="4"/>
</dbReference>
<dbReference type="InterPro" id="IPR005467">
    <property type="entry name" value="His_kinase_dom"/>
</dbReference>
<feature type="transmembrane region" description="Helical" evidence="7">
    <location>
        <begin position="58"/>
        <end position="76"/>
    </location>
</feature>
<dbReference type="SUPFAM" id="SSF55874">
    <property type="entry name" value="ATPase domain of HSP90 chaperone/DNA topoisomerase II/histidine kinase"/>
    <property type="match status" value="1"/>
</dbReference>
<dbReference type="InterPro" id="IPR000700">
    <property type="entry name" value="PAS-assoc_C"/>
</dbReference>
<sequence length="1081" mass="118034">MTEVHDTSEGSATATRRNGLNATIARLFFGLGCGMSVVGAAAYGLLDLRLEPGMQAMLVSVCSALALVFALATVLLRRAPLSTVMLVVGWSGVTVVALTAVGVGEGVRSLSLGFFGLMVCLVTVLTSLRAGLVLALGCVAAVLGLTWAESARLLPGVLALQRNPTVLHVIAHMMLLATAVVAGTQMSQMIDRAMRDAEERQQRFRNLLAIAADWYWELDADLRFKRIDTHVHASAGPAAEARIGQRPWESPQLDMDPIALDLHRQDLEAHRPFSDLPVRYRSPSGRLSHFSVSGRPRFDEDGHFRGYWGVGRDITPEVQAREAHRASETRYRELFAMSPTPLVLHRNGITMLANEAAARLFGFASPEAMGGFNLEQLYPVPQRGLLHDRIRTLNGYPIGKTLDLAEFHLHAVDGRRLTVQANSARVSTNDGTAILSMYFDVTERVSTEIQLRRSQAMLSHLFATSPDFITLSDMETGVYVMVNESFTRMFGYSAAEVVGKSALELGIWYQPADRQRMVAELLAHGGVNEVETLFVHKSGAIVTLMMSAGRFTMDGRNYLVVNGRDVTEIQRTRLEHEAILKNASIGIALTRNQRFLQANPSFERMFGWASGELIGKPGAVVWATEEDYAEVGRIAGPLLSVGKPVEIERQMLRHDGTLFWCRLLAQVVDPGHPSMGGTIWIAEDVTERRQIEQALAAARDVAEAASRAKSAFLANTSHEIRTPLNGLLGLASLAMQKGVDEKRRLQYLEQIQDSAQSLSGIISDILDLSKIEAGKFSIEAVPFNLRHLLKAVHHAYQSLATARSLQLKLDVAPDVPVTVLGDPVRLRQILSNYITNGLKFTERGEVSLEVSMSTAPARSGQVRFTVSDTGPGIDTTTQKRLFQPFTQADDSTTRRFGGTGLGLSICKELAELMDGAVGVDSTPGIGSRFWAELPLPPTDLPVVDPRVEAEDIQRLEGLRVLLVEDNPVNMMIGVAMLEQWGVEVTQAADGAEGVAAVERAQAAQRPFHVVLMDVQMPRLSGHEAARQLRCLYSAEELPIIALTAAALVSEREEALASGMNDFLTKPIDVHKLRVALVRAVG</sequence>
<evidence type="ECO:0000256" key="6">
    <source>
        <dbReference type="PROSITE-ProRule" id="PRU00169"/>
    </source>
</evidence>
<dbReference type="SUPFAM" id="SSF52172">
    <property type="entry name" value="CheY-like"/>
    <property type="match status" value="1"/>
</dbReference>
<dbReference type="Pfam" id="PF13188">
    <property type="entry name" value="PAS_8"/>
    <property type="match status" value="1"/>
</dbReference>
<dbReference type="SMART" id="SM00387">
    <property type="entry name" value="HATPase_c"/>
    <property type="match status" value="1"/>
</dbReference>
<feature type="domain" description="PAC" evidence="11">
    <location>
        <begin position="403"/>
        <end position="453"/>
    </location>
</feature>
<keyword evidence="4" id="KW-0808">Transferase</keyword>
<dbReference type="SMART" id="SM00388">
    <property type="entry name" value="HisKA"/>
    <property type="match status" value="1"/>
</dbReference>
<dbReference type="Pfam" id="PF00072">
    <property type="entry name" value="Response_reg"/>
    <property type="match status" value="1"/>
</dbReference>
<dbReference type="InterPro" id="IPR011006">
    <property type="entry name" value="CheY-like_superfamily"/>
</dbReference>
<dbReference type="CDD" id="cd16922">
    <property type="entry name" value="HATPase_EvgS-ArcB-TorS-like"/>
    <property type="match status" value="1"/>
</dbReference>
<dbReference type="InterPro" id="IPR013656">
    <property type="entry name" value="PAS_4"/>
</dbReference>
<dbReference type="PRINTS" id="PR00344">
    <property type="entry name" value="BCTRLSENSOR"/>
</dbReference>
<dbReference type="Pfam" id="PF08448">
    <property type="entry name" value="PAS_4"/>
    <property type="match status" value="2"/>
</dbReference>
<feature type="domain" description="PAS" evidence="10">
    <location>
        <begin position="454"/>
        <end position="521"/>
    </location>
</feature>
<dbReference type="Gene3D" id="3.30.565.10">
    <property type="entry name" value="Histidine kinase-like ATPase, C-terminal domain"/>
    <property type="match status" value="1"/>
</dbReference>
<keyword evidence="7" id="KW-1133">Transmembrane helix</keyword>
<dbReference type="InterPro" id="IPR003661">
    <property type="entry name" value="HisK_dim/P_dom"/>
</dbReference>
<dbReference type="EMBL" id="CP136336">
    <property type="protein sequence ID" value="WOB08648.1"/>
    <property type="molecule type" value="Genomic_DNA"/>
</dbReference>
<proteinExistence type="predicted"/>
<feature type="domain" description="PAC" evidence="11">
    <location>
        <begin position="645"/>
        <end position="697"/>
    </location>
</feature>
<dbReference type="SMART" id="SM00091">
    <property type="entry name" value="PAS"/>
    <property type="match status" value="4"/>
</dbReference>
<feature type="transmembrane region" description="Helical" evidence="7">
    <location>
        <begin position="24"/>
        <end position="46"/>
    </location>
</feature>
<dbReference type="InterPro" id="IPR003594">
    <property type="entry name" value="HATPase_dom"/>
</dbReference>
<dbReference type="PANTHER" id="PTHR43047:SF64">
    <property type="entry name" value="HISTIDINE KINASE CONTAINING CHEY-HOMOLOGOUS RECEIVER DOMAIN AND PAS DOMAIN-RELATED"/>
    <property type="match status" value="1"/>
</dbReference>
<dbReference type="InterPro" id="IPR035965">
    <property type="entry name" value="PAS-like_dom_sf"/>
</dbReference>
<feature type="transmembrane region" description="Helical" evidence="7">
    <location>
        <begin position="165"/>
        <end position="184"/>
    </location>
</feature>
<dbReference type="InterPro" id="IPR036890">
    <property type="entry name" value="HATPase_C_sf"/>
</dbReference>
<name>A0ABZ0CUU7_9BURK</name>
<evidence type="ECO:0000256" key="2">
    <source>
        <dbReference type="ARBA" id="ARBA00012438"/>
    </source>
</evidence>
<evidence type="ECO:0000259" key="11">
    <source>
        <dbReference type="PROSITE" id="PS50113"/>
    </source>
</evidence>
<evidence type="ECO:0000259" key="8">
    <source>
        <dbReference type="PROSITE" id="PS50109"/>
    </source>
</evidence>
<evidence type="ECO:0000256" key="1">
    <source>
        <dbReference type="ARBA" id="ARBA00000085"/>
    </source>
</evidence>
<dbReference type="Gene3D" id="1.10.287.130">
    <property type="match status" value="1"/>
</dbReference>
<organism evidence="12 13">
    <name type="scientific">Piscinibacter gummiphilus</name>
    <dbReference type="NCBI Taxonomy" id="946333"/>
    <lineage>
        <taxon>Bacteria</taxon>
        <taxon>Pseudomonadati</taxon>
        <taxon>Pseudomonadota</taxon>
        <taxon>Betaproteobacteria</taxon>
        <taxon>Burkholderiales</taxon>
        <taxon>Sphaerotilaceae</taxon>
        <taxon>Piscinibacter</taxon>
    </lineage>
</organism>
<keyword evidence="13" id="KW-1185">Reference proteome</keyword>
<gene>
    <name evidence="12" type="ORF">RXV79_01015</name>
</gene>
<dbReference type="PANTHER" id="PTHR43047">
    <property type="entry name" value="TWO-COMPONENT HISTIDINE PROTEIN KINASE"/>
    <property type="match status" value="1"/>
</dbReference>
<dbReference type="InterPro" id="IPR036097">
    <property type="entry name" value="HisK_dim/P_sf"/>
</dbReference>
<evidence type="ECO:0000256" key="7">
    <source>
        <dbReference type="SAM" id="Phobius"/>
    </source>
</evidence>
<feature type="transmembrane region" description="Helical" evidence="7">
    <location>
        <begin position="82"/>
        <end position="103"/>
    </location>
</feature>
<dbReference type="Proteomes" id="UP001303946">
    <property type="component" value="Chromosome"/>
</dbReference>
<keyword evidence="7" id="KW-0472">Membrane</keyword>
<reference evidence="12 13" key="1">
    <citation type="submission" date="2023-10" db="EMBL/GenBank/DDBJ databases">
        <title>Bacteria for the degradation of biodegradable plastic PBAT(Polybutylene adipate terephthalate).</title>
        <authorList>
            <person name="Weon H.-Y."/>
            <person name="Yeon J."/>
        </authorList>
    </citation>
    <scope>NUCLEOTIDE SEQUENCE [LARGE SCALE GENOMIC DNA]</scope>
    <source>
        <strain evidence="12 13">SBD 7-3</strain>
    </source>
</reference>
<keyword evidence="5" id="KW-0418">Kinase</keyword>
<protein>
    <recommendedName>
        <fullName evidence="2">histidine kinase</fullName>
        <ecNumber evidence="2">2.7.13.3</ecNumber>
    </recommendedName>
</protein>
<dbReference type="Pfam" id="PF00512">
    <property type="entry name" value="HisKA"/>
    <property type="match status" value="1"/>
</dbReference>
<dbReference type="Pfam" id="PF02518">
    <property type="entry name" value="HATPase_c"/>
    <property type="match status" value="1"/>
</dbReference>
<dbReference type="Gene3D" id="3.40.50.2300">
    <property type="match status" value="1"/>
</dbReference>
<dbReference type="InterPro" id="IPR001789">
    <property type="entry name" value="Sig_transdc_resp-reg_receiver"/>
</dbReference>
<dbReference type="NCBIfam" id="TIGR00229">
    <property type="entry name" value="sensory_box"/>
    <property type="match status" value="4"/>
</dbReference>
<feature type="domain" description="PAC" evidence="11">
    <location>
        <begin position="274"/>
        <end position="326"/>
    </location>
</feature>
<accession>A0ABZ0CUU7</accession>
<dbReference type="InterPro" id="IPR001610">
    <property type="entry name" value="PAC"/>
</dbReference>
<feature type="transmembrane region" description="Helical" evidence="7">
    <location>
        <begin position="115"/>
        <end position="145"/>
    </location>
</feature>
<dbReference type="PROSITE" id="PS50112">
    <property type="entry name" value="PAS"/>
    <property type="match status" value="2"/>
</dbReference>
<evidence type="ECO:0000256" key="3">
    <source>
        <dbReference type="ARBA" id="ARBA00022553"/>
    </source>
</evidence>